<dbReference type="Proteomes" id="UP000054805">
    <property type="component" value="Unassembled WGS sequence"/>
</dbReference>
<reference evidence="2 3" key="1">
    <citation type="submission" date="2015-01" db="EMBL/GenBank/DDBJ databases">
        <title>Evolution of Trichinella species and genotypes.</title>
        <authorList>
            <person name="Korhonen P.K."/>
            <person name="Edoardo P."/>
            <person name="Giuseppe L.R."/>
            <person name="Gasser R.B."/>
        </authorList>
    </citation>
    <scope>NUCLEOTIDE SEQUENCE [LARGE SCALE GENOMIC DNA]</scope>
    <source>
        <strain evidence="2">ISS588</strain>
    </source>
</reference>
<keyword evidence="3" id="KW-1185">Reference proteome</keyword>
<gene>
    <name evidence="2" type="ORF">T4B_9698</name>
</gene>
<accession>A0A0V1HHH9</accession>
<evidence type="ECO:0000313" key="2">
    <source>
        <dbReference type="EMBL" id="KRZ09945.1"/>
    </source>
</evidence>
<dbReference type="AlphaFoldDB" id="A0A0V1HHH9"/>
<evidence type="ECO:0000313" key="3">
    <source>
        <dbReference type="Proteomes" id="UP000054805"/>
    </source>
</evidence>
<evidence type="ECO:0000256" key="1">
    <source>
        <dbReference type="SAM" id="MobiDB-lite"/>
    </source>
</evidence>
<organism evidence="2 3">
    <name type="scientific">Trichinella pseudospiralis</name>
    <name type="common">Parasitic roundworm</name>
    <dbReference type="NCBI Taxonomy" id="6337"/>
    <lineage>
        <taxon>Eukaryota</taxon>
        <taxon>Metazoa</taxon>
        <taxon>Ecdysozoa</taxon>
        <taxon>Nematoda</taxon>
        <taxon>Enoplea</taxon>
        <taxon>Dorylaimia</taxon>
        <taxon>Trichinellida</taxon>
        <taxon>Trichinellidae</taxon>
        <taxon>Trichinella</taxon>
    </lineage>
</organism>
<protein>
    <submittedName>
        <fullName evidence="2">Uncharacterized protein</fullName>
    </submittedName>
</protein>
<sequence>MITQLDPQVQCTVFLIQQQTKSTMIVQAQSDSRSFLNATQDRAKNGTDTVNAQRSKWAQTTRSKTLSPDNKISCHAVFTEQPTDPTHPVLIAKLRADIAVGSWFSGSLIDPSRFKIFSTKDHNAAISNAAWSSAIPGGKPN</sequence>
<proteinExistence type="predicted"/>
<comment type="caution">
    <text evidence="2">The sequence shown here is derived from an EMBL/GenBank/DDBJ whole genome shotgun (WGS) entry which is preliminary data.</text>
</comment>
<feature type="region of interest" description="Disordered" evidence="1">
    <location>
        <begin position="42"/>
        <end position="68"/>
    </location>
</feature>
<name>A0A0V1HHH9_TRIPS</name>
<dbReference type="EMBL" id="JYDS01000372">
    <property type="protein sequence ID" value="KRZ09945.1"/>
    <property type="molecule type" value="Genomic_DNA"/>
</dbReference>